<dbReference type="GO" id="GO:0005634">
    <property type="term" value="C:nucleus"/>
    <property type="evidence" value="ECO:0007669"/>
    <property type="project" value="UniProtKB-SubCell"/>
</dbReference>
<evidence type="ECO:0000256" key="1">
    <source>
        <dbReference type="ARBA" id="ARBA00004123"/>
    </source>
</evidence>
<evidence type="ECO:0000313" key="8">
    <source>
        <dbReference type="EMBL" id="GJE84727.1"/>
    </source>
</evidence>
<name>A0A9P3FX49_9APHY</name>
<gene>
    <name evidence="8" type="ORF">PsYK624_008030</name>
</gene>
<dbReference type="GO" id="GO:0006384">
    <property type="term" value="P:transcription initiation at RNA polymerase III promoter"/>
    <property type="evidence" value="ECO:0007669"/>
    <property type="project" value="InterPro"/>
</dbReference>
<evidence type="ECO:0000256" key="2">
    <source>
        <dbReference type="ARBA" id="ARBA00023125"/>
    </source>
</evidence>
<dbReference type="InterPro" id="IPR042536">
    <property type="entry name" value="TFIIIC_tauA_Sfc1"/>
</dbReference>
<dbReference type="PANTHER" id="PTHR13230:SF5">
    <property type="entry name" value="GENERAL TRANSCRIPTION FACTOR 3C POLYPEPTIDE 5"/>
    <property type="match status" value="1"/>
</dbReference>
<dbReference type="AlphaFoldDB" id="A0A9P3FX49"/>
<evidence type="ECO:0000256" key="4">
    <source>
        <dbReference type="ARBA" id="ARBA00023242"/>
    </source>
</evidence>
<dbReference type="InterPro" id="IPR040454">
    <property type="entry name" value="TF_IIIC_Tfc1/Sfc1"/>
</dbReference>
<dbReference type="GO" id="GO:0001002">
    <property type="term" value="F:RNA polymerase III type 1 promoter sequence-specific DNA binding"/>
    <property type="evidence" value="ECO:0007669"/>
    <property type="project" value="TreeGrafter"/>
</dbReference>
<evidence type="ECO:0000313" key="9">
    <source>
        <dbReference type="Proteomes" id="UP000703269"/>
    </source>
</evidence>
<feature type="region of interest" description="Disordered" evidence="5">
    <location>
        <begin position="386"/>
        <end position="419"/>
    </location>
</feature>
<reference evidence="8 9" key="1">
    <citation type="submission" date="2021-08" db="EMBL/GenBank/DDBJ databases">
        <title>Draft Genome Sequence of Phanerochaete sordida strain YK-624.</title>
        <authorList>
            <person name="Mori T."/>
            <person name="Dohra H."/>
            <person name="Suzuki T."/>
            <person name="Kawagishi H."/>
            <person name="Hirai H."/>
        </authorList>
    </citation>
    <scope>NUCLEOTIDE SEQUENCE [LARGE SCALE GENOMIC DNA]</scope>
    <source>
        <strain evidence="8 9">YK-624</strain>
    </source>
</reference>
<dbReference type="PANTHER" id="PTHR13230">
    <property type="entry name" value="GENERAL TRANSCRIPTION FACTOR IIIC, POLYPEPTIDE 5"/>
    <property type="match status" value="1"/>
</dbReference>
<keyword evidence="2" id="KW-0238">DNA-binding</keyword>
<feature type="compositionally biased region" description="Basic and acidic residues" evidence="5">
    <location>
        <begin position="517"/>
        <end position="535"/>
    </location>
</feature>
<feature type="domain" description="Transcription factor IIIC subunit Tfc1/Sfc1 triple barrel" evidence="7">
    <location>
        <begin position="41"/>
        <end position="152"/>
    </location>
</feature>
<feature type="region of interest" description="Disordered" evidence="5">
    <location>
        <begin position="499"/>
        <end position="541"/>
    </location>
</feature>
<evidence type="ECO:0000259" key="6">
    <source>
        <dbReference type="Pfam" id="PF09734"/>
    </source>
</evidence>
<keyword evidence="4" id="KW-0539">Nucleus</keyword>
<protein>
    <submittedName>
        <fullName evidence="8">RNA polymerase III transcription factor IIIC subunit-domain-containing protein</fullName>
    </submittedName>
</protein>
<dbReference type="Pfam" id="PF17682">
    <property type="entry name" value="Tau95_N"/>
    <property type="match status" value="1"/>
</dbReference>
<dbReference type="EMBL" id="BPQB01000001">
    <property type="protein sequence ID" value="GJE84727.1"/>
    <property type="molecule type" value="Genomic_DNA"/>
</dbReference>
<dbReference type="GO" id="GO:0001003">
    <property type="term" value="F:RNA polymerase III type 2 promoter sequence-specific DNA binding"/>
    <property type="evidence" value="ECO:0007669"/>
    <property type="project" value="TreeGrafter"/>
</dbReference>
<dbReference type="Proteomes" id="UP000703269">
    <property type="component" value="Unassembled WGS sequence"/>
</dbReference>
<comment type="caution">
    <text evidence="8">The sequence shown here is derived from an EMBL/GenBank/DDBJ whole genome shotgun (WGS) entry which is preliminary data.</text>
</comment>
<organism evidence="8 9">
    <name type="scientific">Phanerochaete sordida</name>
    <dbReference type="NCBI Taxonomy" id="48140"/>
    <lineage>
        <taxon>Eukaryota</taxon>
        <taxon>Fungi</taxon>
        <taxon>Dikarya</taxon>
        <taxon>Basidiomycota</taxon>
        <taxon>Agaricomycotina</taxon>
        <taxon>Agaricomycetes</taxon>
        <taxon>Polyporales</taxon>
        <taxon>Phanerochaetaceae</taxon>
        <taxon>Phanerochaete</taxon>
    </lineage>
</organism>
<dbReference type="Gene3D" id="3.30.200.160">
    <property type="entry name" value="TFIIIC, subcomplex tauA, subunit Sfc1, barrel domain"/>
    <property type="match status" value="1"/>
</dbReference>
<dbReference type="Pfam" id="PF09734">
    <property type="entry name" value="Tau95"/>
    <property type="match status" value="1"/>
</dbReference>
<dbReference type="InterPro" id="IPR041499">
    <property type="entry name" value="Tfc1/Sfc1_N"/>
</dbReference>
<evidence type="ECO:0000256" key="5">
    <source>
        <dbReference type="SAM" id="MobiDB-lite"/>
    </source>
</evidence>
<dbReference type="InterPro" id="IPR019136">
    <property type="entry name" value="TF_IIIC_su-5_HTH"/>
</dbReference>
<evidence type="ECO:0000259" key="7">
    <source>
        <dbReference type="Pfam" id="PF17682"/>
    </source>
</evidence>
<keyword evidence="3" id="KW-0804">Transcription</keyword>
<feature type="region of interest" description="Disordered" evidence="5">
    <location>
        <begin position="1"/>
        <end position="30"/>
    </location>
</feature>
<evidence type="ECO:0000256" key="3">
    <source>
        <dbReference type="ARBA" id="ARBA00023163"/>
    </source>
</evidence>
<feature type="domain" description="Transcription factor IIIC subunit 5 HTH" evidence="6">
    <location>
        <begin position="225"/>
        <end position="381"/>
    </location>
</feature>
<feature type="compositionally biased region" description="Basic and acidic residues" evidence="5">
    <location>
        <begin position="395"/>
        <end position="416"/>
    </location>
</feature>
<dbReference type="OrthoDB" id="5598268at2759"/>
<proteinExistence type="predicted"/>
<comment type="subcellular location">
    <subcellularLocation>
        <location evidence="1">Nucleus</location>
    </subcellularLocation>
</comment>
<sequence length="541" mass="61438">MQNATAGPSTAIDPALQVESDRTNTDADAAPLRPLHNAHFYSVEYPGYVQPTSVPLAVERLGGQASLEAAFKRTGNKSGSILELNLRPGNHFAHPIPGDVVPTNNIVLKVVKRRRKQRDGAPVSVPGEYTVQAVGVVPKTARFRSMADYQYQPDASDPVVHLREAMGRMDVDSILSYRIPEEKEDYTTVDETSSMEIDVDPHLDPQLAESSQKVSGSRLKSNLRLPPPPLFSRQVVPHLYNYKANPASIEVSVVDEETGEVKQRLLNRMRWKGIGSTAIDFADKNVPEKSSDIVEQHRSQADPKLLKRLEKLFEERPIWSRAALFNQLEAHEIREIVNSKFLLPLVSYVFNDGPWRDTQVRLKYDPRTDPDARFYQRLYFRNTSHQMQRPSVAGRRQEGRDGTRNREGSDNKRSHIFDGQSTHGETAAFQFCDLHDELLRELVENEDDLREVCDERTGWFSTQAFEKIKTVLRYKWNSLQMGYIPTREECERQLAAPEHKPFYGSRPTKHNMAKGAQRPEDEMARRLRARAKEQAKGGATG</sequence>
<accession>A0A9P3FX49</accession>
<dbReference type="GO" id="GO:0000127">
    <property type="term" value="C:transcription factor TFIIIC complex"/>
    <property type="evidence" value="ECO:0007669"/>
    <property type="project" value="InterPro"/>
</dbReference>
<keyword evidence="9" id="KW-1185">Reference proteome</keyword>